<dbReference type="RefSeq" id="WP_110521657.1">
    <property type="nucleotide sequence ID" value="NZ_PDOF01000004.1"/>
</dbReference>
<name>A0A2W0H3F4_9BACI</name>
<dbReference type="Proteomes" id="UP000248066">
    <property type="component" value="Unassembled WGS sequence"/>
</dbReference>
<dbReference type="EMBL" id="PDOF01000004">
    <property type="protein sequence ID" value="PYZ95531.1"/>
    <property type="molecule type" value="Genomic_DNA"/>
</dbReference>
<protein>
    <submittedName>
        <fullName evidence="2">Uncharacterized protein</fullName>
    </submittedName>
</protein>
<evidence type="ECO:0000313" key="3">
    <source>
        <dbReference type="Proteomes" id="UP000248066"/>
    </source>
</evidence>
<accession>A0A2W0H3F4</accession>
<dbReference type="AlphaFoldDB" id="A0A2W0H3F4"/>
<sequence length="73" mass="8308">MRKTIKEVSGKILPDDPVYDLTDVSPNEMAVLDLALKDRADIMRQVAQAEKDNAEMYLQMAEEAENLREAIKK</sequence>
<evidence type="ECO:0000256" key="1">
    <source>
        <dbReference type="SAM" id="Coils"/>
    </source>
</evidence>
<keyword evidence="3" id="KW-1185">Reference proteome</keyword>
<comment type="caution">
    <text evidence="2">The sequence shown here is derived from an EMBL/GenBank/DDBJ whole genome shotgun (WGS) entry which is preliminary data.</text>
</comment>
<proteinExistence type="predicted"/>
<keyword evidence="1" id="KW-0175">Coiled coil</keyword>
<gene>
    <name evidence="2" type="ORF">CR205_18550</name>
</gene>
<organism evidence="2 3">
    <name type="scientific">Alteribacter lacisalsi</name>
    <dbReference type="NCBI Taxonomy" id="2045244"/>
    <lineage>
        <taxon>Bacteria</taxon>
        <taxon>Bacillati</taxon>
        <taxon>Bacillota</taxon>
        <taxon>Bacilli</taxon>
        <taxon>Bacillales</taxon>
        <taxon>Bacillaceae</taxon>
        <taxon>Alteribacter</taxon>
    </lineage>
</organism>
<reference evidence="2 3" key="1">
    <citation type="submission" date="2017-10" db="EMBL/GenBank/DDBJ databases">
        <title>Bacillus sp. nov., a halophilic bacterium isolated from a Yangshapao Lake.</title>
        <authorList>
            <person name="Wang H."/>
        </authorList>
    </citation>
    <scope>NUCLEOTIDE SEQUENCE [LARGE SCALE GENOMIC DNA]</scope>
    <source>
        <strain evidence="2 3">YSP-3</strain>
    </source>
</reference>
<feature type="coiled-coil region" evidence="1">
    <location>
        <begin position="32"/>
        <end position="67"/>
    </location>
</feature>
<evidence type="ECO:0000313" key="2">
    <source>
        <dbReference type="EMBL" id="PYZ95531.1"/>
    </source>
</evidence>
<dbReference type="OrthoDB" id="2885620at2"/>